<dbReference type="PANTHER" id="PTHR42934">
    <property type="entry name" value="GLYCOLATE OXIDASE SUBUNIT GLCD"/>
    <property type="match status" value="1"/>
</dbReference>
<dbReference type="SUPFAM" id="SSF56176">
    <property type="entry name" value="FAD-binding/transporter-associated domain-like"/>
    <property type="match status" value="1"/>
</dbReference>
<dbReference type="Gene3D" id="3.30.465.10">
    <property type="match status" value="1"/>
</dbReference>
<dbReference type="Pfam" id="PF12447">
    <property type="entry name" value="DUF3683"/>
    <property type="match status" value="1"/>
</dbReference>
<gene>
    <name evidence="7" type="ORF">QE399_000219</name>
</gene>
<dbReference type="InterPro" id="IPR016169">
    <property type="entry name" value="FAD-bd_PCMH_sub2"/>
</dbReference>
<dbReference type="InterPro" id="IPR016164">
    <property type="entry name" value="FAD-linked_Oxase-like_C"/>
</dbReference>
<evidence type="ECO:0000256" key="4">
    <source>
        <dbReference type="ARBA" id="ARBA00023004"/>
    </source>
</evidence>
<dbReference type="InterPro" id="IPR022153">
    <property type="entry name" value="DUF3683"/>
</dbReference>
<dbReference type="PROSITE" id="PS51387">
    <property type="entry name" value="FAD_PCMH"/>
    <property type="match status" value="1"/>
</dbReference>
<dbReference type="Gene3D" id="1.10.1060.10">
    <property type="entry name" value="Alpha-helical ferredoxin"/>
    <property type="match status" value="1"/>
</dbReference>
<evidence type="ECO:0000256" key="5">
    <source>
        <dbReference type="ARBA" id="ARBA00023014"/>
    </source>
</evidence>
<dbReference type="PROSITE" id="PS00198">
    <property type="entry name" value="4FE4S_FER_1"/>
    <property type="match status" value="1"/>
</dbReference>
<evidence type="ECO:0000259" key="6">
    <source>
        <dbReference type="PROSITE" id="PS51387"/>
    </source>
</evidence>
<name>A0ABU1I5N9_9BURK</name>
<sequence length="1304" mass="144906">MNVPIALATLQAQAAEPARLREIPYNYTSFSDREIVIRLLGSASWDVLDQLRRERRTGRSARMLYEVLGDIWVVQRNPYLQDDLLDNPDRRKALVDALQHRLSEIGKRRTPGEDAERDRLVGELVESARRAIAEFDVTFALAAQLRRQVQKRLGRHTAKDNIKFDGLSRVSHVTDATDWRVEYPFVVLTPDTEAEMAALVKACIELELTIIPRGGGTGYTGGAIPLTWRSVVINTEKLEAMTEVEMRRLPGIEGEVGTIWTEAGVVTQRVADAAERAGFVFAVDPTSAEASCIGGNIAMNAGGKKAVLWGTALDNLVSWRMVTPEAQWLEVTRLDHNMGKIHDVETATFELQYFEADGKTPIRTERLAIPGRTFRKEGLGKDVTDKFLSGLPGIQKEGCDGLITSARWVVHRMPSHTRTVCLEFFGNAKDAVPSIVEIKDFMFAEQKRSGVLLAGLEHLDDRYLKAVGYATKSKKHGGGLPKMVLFGDIAGDDADDVARVTSEVVRIANSRAGEGFIAISPEARKKFWLDRKRTAAISRHTNAFKINEDVVIPLPRMAEYTDGIERINIELSLRNKLKLCDALEDFFLRGNLPLGRQDDAHEIPSAELLEDRVAQAVALVGEVRALWAGWLRDVETLFPQLQDHTLRASWKTQLREPLAKIFAGAAFKPVMDETVAIHQRVLKGRVWVALHMHAGDGNVHTNLPVNSDDYDMLQTAHEAVARIMVLARSLNGVISGEHGIGITKLEFLTDDELQPFADYKQRVDPQGRFNKGKLLRNQEHAAQAGKARAAVSARESLMFSDLTNAYTPSFGLMGHESLIMQQSDIGAIADSVKDCLRCGKCKPVCATHVPRASLLYSPRNKILATSLLVEAFLYEEQTRRGVSIKHWQEFEDVADHCTVCHKCYTPCPVKIDFGDVTMNMRNLLRKMGKKTFRPGNALAMTMLNATNPDTIKLMRSAMVDVGFKAQRAVVDLLRAVGRRQTSHPPATVGTAPIKEQVIHFVNKKLPGGLPKKTARALLDIEDKDYVPIIRNPAATTAETEAVFYFPGCGSERLFSQVGLATQAMLWHAGVQTVLPPGYLCCGYPQRGSGQFDKAEKMITDNRVLFHRVANTLNYLDIKTVVVSCGTCYDQLQGYQFDKIFPGCRIIDIHEYLLEKGITLQGNGAYLYHEPCHNPMKLQDSVKTVKALVGPQVTKSERCCGESGTLGVTRPDISTQVRFRKEEEIRKGEAALRASGAVGLQDNVKILTSCPSCLQGLNRYQDDLQNGLLEADYIVVEMAREILGENWMPEYVQRANAGGIERVLV</sequence>
<dbReference type="InterPro" id="IPR009051">
    <property type="entry name" value="Helical_ferredxn"/>
</dbReference>
<keyword evidence="4" id="KW-0408">Iron</keyword>
<dbReference type="Pfam" id="PF13183">
    <property type="entry name" value="Fer4_8"/>
    <property type="match status" value="1"/>
</dbReference>
<evidence type="ECO:0000313" key="8">
    <source>
        <dbReference type="Proteomes" id="UP001267710"/>
    </source>
</evidence>
<keyword evidence="3" id="KW-0274">FAD</keyword>
<dbReference type="InterPro" id="IPR004017">
    <property type="entry name" value="Cys_rich_dom"/>
</dbReference>
<dbReference type="EMBL" id="JAVIZX010000001">
    <property type="protein sequence ID" value="MDR6212530.1"/>
    <property type="molecule type" value="Genomic_DNA"/>
</dbReference>
<organism evidence="7 8">
    <name type="scientific">Paracidovorax wautersii</name>
    <dbReference type="NCBI Taxonomy" id="1177982"/>
    <lineage>
        <taxon>Bacteria</taxon>
        <taxon>Pseudomonadati</taxon>
        <taxon>Pseudomonadota</taxon>
        <taxon>Betaproteobacteria</taxon>
        <taxon>Burkholderiales</taxon>
        <taxon>Comamonadaceae</taxon>
        <taxon>Paracidovorax</taxon>
    </lineage>
</organism>
<dbReference type="InterPro" id="IPR006094">
    <property type="entry name" value="Oxid_FAD_bind_N"/>
</dbReference>
<dbReference type="InterPro" id="IPR021817">
    <property type="entry name" value="DUF3400"/>
</dbReference>
<dbReference type="Pfam" id="PF01565">
    <property type="entry name" value="FAD_binding_4"/>
    <property type="match status" value="1"/>
</dbReference>
<dbReference type="InterPro" id="IPR017900">
    <property type="entry name" value="4Fe4S_Fe_S_CS"/>
</dbReference>
<keyword evidence="8" id="KW-1185">Reference proteome</keyword>
<dbReference type="InterPro" id="IPR017896">
    <property type="entry name" value="4Fe4S_Fe-S-bd"/>
</dbReference>
<dbReference type="Pfam" id="PF11880">
    <property type="entry name" value="DUF3400"/>
    <property type="match status" value="1"/>
</dbReference>
<evidence type="ECO:0000256" key="3">
    <source>
        <dbReference type="ARBA" id="ARBA00022827"/>
    </source>
</evidence>
<keyword evidence="5" id="KW-0411">Iron-sulfur</keyword>
<dbReference type="Gene3D" id="3.30.70.2740">
    <property type="match status" value="1"/>
</dbReference>
<dbReference type="Pfam" id="PF02913">
    <property type="entry name" value="FAD-oxidase_C"/>
    <property type="match status" value="2"/>
</dbReference>
<comment type="caution">
    <text evidence="7">The sequence shown here is derived from an EMBL/GenBank/DDBJ whole genome shotgun (WGS) entry which is preliminary data.</text>
</comment>
<dbReference type="Proteomes" id="UP001267710">
    <property type="component" value="Unassembled WGS sequence"/>
</dbReference>
<dbReference type="InterPro" id="IPR004113">
    <property type="entry name" value="FAD-bd_oxidored_4_C"/>
</dbReference>
<dbReference type="SUPFAM" id="SSF46548">
    <property type="entry name" value="alpha-helical ferredoxin"/>
    <property type="match status" value="1"/>
</dbReference>
<feature type="domain" description="FAD-binding PCMH-type" evidence="6">
    <location>
        <begin position="180"/>
        <end position="413"/>
    </location>
</feature>
<evidence type="ECO:0000256" key="1">
    <source>
        <dbReference type="ARBA" id="ARBA00022630"/>
    </source>
</evidence>
<proteinExistence type="predicted"/>
<protein>
    <submittedName>
        <fullName evidence="7">FAD/FMN-containing dehydrogenase/Fe-S oxidoreductase</fullName>
    </submittedName>
</protein>
<accession>A0ABU1I5N9</accession>
<dbReference type="Pfam" id="PF02754">
    <property type="entry name" value="CCG"/>
    <property type="match status" value="2"/>
</dbReference>
<dbReference type="SUPFAM" id="SSF55103">
    <property type="entry name" value="FAD-linked oxidases, C-terminal domain"/>
    <property type="match status" value="2"/>
</dbReference>
<evidence type="ECO:0000256" key="2">
    <source>
        <dbReference type="ARBA" id="ARBA00022723"/>
    </source>
</evidence>
<keyword evidence="1" id="KW-0285">Flavoprotein</keyword>
<dbReference type="PANTHER" id="PTHR42934:SF2">
    <property type="entry name" value="GLYCOLATE OXIDASE SUBUNIT GLCD"/>
    <property type="match status" value="1"/>
</dbReference>
<keyword evidence="2" id="KW-0479">Metal-binding</keyword>
<dbReference type="InterPro" id="IPR036318">
    <property type="entry name" value="FAD-bd_PCMH-like_sf"/>
</dbReference>
<dbReference type="InterPro" id="IPR051914">
    <property type="entry name" value="FAD-linked_OxidoTrans_Type4"/>
</dbReference>
<reference evidence="7 8" key="1">
    <citation type="submission" date="2023-08" db="EMBL/GenBank/DDBJ databases">
        <title>Functional and genomic diversity of the sorghum phyllosphere microbiome.</title>
        <authorList>
            <person name="Shade A."/>
        </authorList>
    </citation>
    <scope>NUCLEOTIDE SEQUENCE [LARGE SCALE GENOMIC DNA]</scope>
    <source>
        <strain evidence="7 8">SORGH_AS_0335</strain>
    </source>
</reference>
<dbReference type="RefSeq" id="WP_309825499.1">
    <property type="nucleotide sequence ID" value="NZ_JAVIZX010000001.1"/>
</dbReference>
<dbReference type="InterPro" id="IPR016166">
    <property type="entry name" value="FAD-bd_PCMH"/>
</dbReference>
<evidence type="ECO:0000313" key="7">
    <source>
        <dbReference type="EMBL" id="MDR6212530.1"/>
    </source>
</evidence>